<dbReference type="EMBL" id="GL379786">
    <property type="protein sequence ID" value="EGT30579.1"/>
    <property type="molecule type" value="Genomic_DNA"/>
</dbReference>
<evidence type="ECO:0008006" key="4">
    <source>
        <dbReference type="Google" id="ProtNLM"/>
    </source>
</evidence>
<protein>
    <recommendedName>
        <fullName evidence="4">DUF38 domain-containing protein</fullName>
    </recommendedName>
</protein>
<evidence type="ECO:0000313" key="2">
    <source>
        <dbReference type="EMBL" id="EGT30579.1"/>
    </source>
</evidence>
<evidence type="ECO:0000313" key="3">
    <source>
        <dbReference type="Proteomes" id="UP000008068"/>
    </source>
</evidence>
<dbReference type="InParanoid" id="G0M6P1"/>
<evidence type="ECO:0000256" key="1">
    <source>
        <dbReference type="SAM" id="SignalP"/>
    </source>
</evidence>
<feature type="signal peptide" evidence="1">
    <location>
        <begin position="1"/>
        <end position="24"/>
    </location>
</feature>
<organism evidence="3">
    <name type="scientific">Caenorhabditis brenneri</name>
    <name type="common">Nematode worm</name>
    <dbReference type="NCBI Taxonomy" id="135651"/>
    <lineage>
        <taxon>Eukaryota</taxon>
        <taxon>Metazoa</taxon>
        <taxon>Ecdysozoa</taxon>
        <taxon>Nematoda</taxon>
        <taxon>Chromadorea</taxon>
        <taxon>Rhabditida</taxon>
        <taxon>Rhabditina</taxon>
        <taxon>Rhabditomorpha</taxon>
        <taxon>Rhabditoidea</taxon>
        <taxon>Rhabditidae</taxon>
        <taxon>Peloderinae</taxon>
        <taxon>Caenorhabditis</taxon>
    </lineage>
</organism>
<proteinExistence type="predicted"/>
<keyword evidence="3" id="KW-1185">Reference proteome</keyword>
<dbReference type="Proteomes" id="UP000008068">
    <property type="component" value="Unassembled WGS sequence"/>
</dbReference>
<gene>
    <name evidence="2" type="ORF">CAEBREN_17111</name>
</gene>
<reference evidence="3" key="1">
    <citation type="submission" date="2011-07" db="EMBL/GenBank/DDBJ databases">
        <authorList>
            <consortium name="Caenorhabditis brenneri Sequencing and Analysis Consortium"/>
            <person name="Wilson R.K."/>
        </authorList>
    </citation>
    <scope>NUCLEOTIDE SEQUENCE [LARGE SCALE GENOMIC DNA]</scope>
    <source>
        <strain evidence="3">PB2801</strain>
    </source>
</reference>
<name>G0M6P1_CAEBE</name>
<dbReference type="HOGENOM" id="CLU_1760397_0_0_1"/>
<keyword evidence="1" id="KW-0732">Signal</keyword>
<sequence>MRIRVLLVFFVFLAINFFAGNVDAQWPEDRHLESKQIFESFKKTLETKNSDLINSWLSDDCHIKFCQKAPMKETTLCSMVIVDLTVRRNFKITIDDIVELNDKIIFRVIMEFKHKGEGPPDHTIDLTYDRKSNKFNFLWFPDFKCDTP</sequence>
<feature type="chain" id="PRO_5003402766" description="DUF38 domain-containing protein" evidence="1">
    <location>
        <begin position="25"/>
        <end position="148"/>
    </location>
</feature>
<dbReference type="AlphaFoldDB" id="G0M6P1"/>
<accession>G0M6P1</accession>